<dbReference type="InterPro" id="IPR036412">
    <property type="entry name" value="HAD-like_sf"/>
</dbReference>
<dbReference type="InterPro" id="IPR000150">
    <property type="entry name" value="Cof"/>
</dbReference>
<dbReference type="SFLD" id="SFLDG01140">
    <property type="entry name" value="C2.B:_Phosphomannomutase_and_P"/>
    <property type="match status" value="1"/>
</dbReference>
<gene>
    <name evidence="1" type="ORF">XA3_17100</name>
</gene>
<organism evidence="1 2">
    <name type="scientific">Xylocopilactobacillus apicola</name>
    <dbReference type="NCBI Taxonomy" id="2932184"/>
    <lineage>
        <taxon>Bacteria</taxon>
        <taxon>Bacillati</taxon>
        <taxon>Bacillota</taxon>
        <taxon>Bacilli</taxon>
        <taxon>Lactobacillales</taxon>
        <taxon>Lactobacillaceae</taxon>
        <taxon>Xylocopilactobacillus</taxon>
    </lineage>
</organism>
<sequence>MIKAIALDMDNTLLNNQKQISAVNKKALKELHEQGVKIILCSGRPYKGLKPYLVELELLNPGDVCICFNGGLVETSKDQTKIASHTLTKSQLAGLYEAARSNQFPLDLVAENHVYSLVELGKSSYEERLGKLISFENTNFADVPEDEVFYKAIMLKDLTTAQFASELIKQSGNFHVTGSYPEMLEILPPDINKAVGLKAALKYFDLKPSELVAFGDEANDQEMLEFAGIGVAMGNATAKLKAVANEITLSNVEDGVAVFLQKISDQF</sequence>
<proteinExistence type="predicted"/>
<dbReference type="PANTHER" id="PTHR10000:SF8">
    <property type="entry name" value="HAD SUPERFAMILY HYDROLASE-LIKE, TYPE 3"/>
    <property type="match status" value="1"/>
</dbReference>
<evidence type="ECO:0000313" key="1">
    <source>
        <dbReference type="EMBL" id="BDR59269.1"/>
    </source>
</evidence>
<dbReference type="PANTHER" id="PTHR10000">
    <property type="entry name" value="PHOSPHOSERINE PHOSPHATASE"/>
    <property type="match status" value="1"/>
</dbReference>
<dbReference type="SUPFAM" id="SSF56784">
    <property type="entry name" value="HAD-like"/>
    <property type="match status" value="1"/>
</dbReference>
<dbReference type="CDD" id="cd07516">
    <property type="entry name" value="HAD_Pase"/>
    <property type="match status" value="1"/>
</dbReference>
<dbReference type="EMBL" id="AP026802">
    <property type="protein sequence ID" value="BDR59269.1"/>
    <property type="molecule type" value="Genomic_DNA"/>
</dbReference>
<reference evidence="1 2" key="1">
    <citation type="journal article" date="2023" name="Microbiol. Spectr.">
        <title>Symbiosis of Carpenter Bees with Uncharacterized Lactic Acid Bacteria Showing NAD Auxotrophy.</title>
        <authorList>
            <person name="Kawasaki S."/>
            <person name="Ozawa K."/>
            <person name="Mori T."/>
            <person name="Yamamoto A."/>
            <person name="Ito M."/>
            <person name="Ohkuma M."/>
            <person name="Sakamoto M."/>
            <person name="Matsutani M."/>
        </authorList>
    </citation>
    <scope>NUCLEOTIDE SEQUENCE [LARGE SCALE GENOMIC DNA]</scope>
    <source>
        <strain evidence="1 2">XA3</strain>
    </source>
</reference>
<dbReference type="GO" id="GO:0016791">
    <property type="term" value="F:phosphatase activity"/>
    <property type="evidence" value="ECO:0007669"/>
    <property type="project" value="UniProtKB-ARBA"/>
</dbReference>
<dbReference type="Gene3D" id="3.30.1240.10">
    <property type="match status" value="1"/>
</dbReference>
<dbReference type="Gene3D" id="3.40.50.1000">
    <property type="entry name" value="HAD superfamily/HAD-like"/>
    <property type="match status" value="1"/>
</dbReference>
<accession>A0AAU9DT39</accession>
<dbReference type="InterPro" id="IPR023214">
    <property type="entry name" value="HAD_sf"/>
</dbReference>
<dbReference type="RefSeq" id="WP_317635072.1">
    <property type="nucleotide sequence ID" value="NZ_AP026802.1"/>
</dbReference>
<dbReference type="GO" id="GO:0005829">
    <property type="term" value="C:cytosol"/>
    <property type="evidence" value="ECO:0007669"/>
    <property type="project" value="TreeGrafter"/>
</dbReference>
<evidence type="ECO:0000313" key="2">
    <source>
        <dbReference type="Proteomes" id="UP001321861"/>
    </source>
</evidence>
<dbReference type="GO" id="GO:0000287">
    <property type="term" value="F:magnesium ion binding"/>
    <property type="evidence" value="ECO:0007669"/>
    <property type="project" value="TreeGrafter"/>
</dbReference>
<dbReference type="NCBIfam" id="TIGR00099">
    <property type="entry name" value="Cof-subfamily"/>
    <property type="match status" value="1"/>
</dbReference>
<keyword evidence="2" id="KW-1185">Reference proteome</keyword>
<protein>
    <submittedName>
        <fullName evidence="1">Haloacid dehalogenase</fullName>
    </submittedName>
</protein>
<dbReference type="Proteomes" id="UP001321861">
    <property type="component" value="Chromosome"/>
</dbReference>
<dbReference type="NCBIfam" id="TIGR01484">
    <property type="entry name" value="HAD-SF-IIB"/>
    <property type="match status" value="1"/>
</dbReference>
<name>A0AAU9DT39_9LACO</name>
<dbReference type="InterPro" id="IPR006379">
    <property type="entry name" value="HAD-SF_hydro_IIB"/>
</dbReference>
<dbReference type="AlphaFoldDB" id="A0AAU9DT39"/>
<dbReference type="Pfam" id="PF08282">
    <property type="entry name" value="Hydrolase_3"/>
    <property type="match status" value="1"/>
</dbReference>
<dbReference type="KEGG" id="xap:XA3_17100"/>
<dbReference type="SFLD" id="SFLDS00003">
    <property type="entry name" value="Haloacid_Dehalogenase"/>
    <property type="match status" value="1"/>
</dbReference>